<evidence type="ECO:0000256" key="6">
    <source>
        <dbReference type="SAM" id="MobiDB-lite"/>
    </source>
</evidence>
<reference evidence="9 10" key="1">
    <citation type="submission" date="2024-07" db="EMBL/GenBank/DDBJ databases">
        <title>Section-level genome sequencing and comparative genomics of Aspergillus sections Usti and Cavernicolus.</title>
        <authorList>
            <consortium name="Lawrence Berkeley National Laboratory"/>
            <person name="Nybo J.L."/>
            <person name="Vesth T.C."/>
            <person name="Theobald S."/>
            <person name="Frisvad J.C."/>
            <person name="Larsen T.O."/>
            <person name="Kjaerboelling I."/>
            <person name="Rothschild-Mancinelli K."/>
            <person name="Lyhne E.K."/>
            <person name="Kogle M.E."/>
            <person name="Barry K."/>
            <person name="Clum A."/>
            <person name="Na H."/>
            <person name="Ledsgaard L."/>
            <person name="Lin J."/>
            <person name="Lipzen A."/>
            <person name="Kuo A."/>
            <person name="Riley R."/>
            <person name="Mondo S."/>
            <person name="Labutti K."/>
            <person name="Haridas S."/>
            <person name="Pangalinan J."/>
            <person name="Salamov A.A."/>
            <person name="Simmons B.A."/>
            <person name="Magnuson J.K."/>
            <person name="Chen J."/>
            <person name="Drula E."/>
            <person name="Henrissat B."/>
            <person name="Wiebenga A."/>
            <person name="Lubbers R.J."/>
            <person name="Gomes A.C."/>
            <person name="Macurrencykelacurrency M.R."/>
            <person name="Stajich J."/>
            <person name="Grigoriev I.V."/>
            <person name="Mortensen U.H."/>
            <person name="De Vries R.P."/>
            <person name="Baker S.E."/>
            <person name="Andersen M.R."/>
        </authorList>
    </citation>
    <scope>NUCLEOTIDE SEQUENCE [LARGE SCALE GENOMIC DNA]</scope>
    <source>
        <strain evidence="9 10">CBS 449.75</strain>
    </source>
</reference>
<dbReference type="InterPro" id="IPR052337">
    <property type="entry name" value="SAT4-like"/>
</dbReference>
<evidence type="ECO:0000256" key="5">
    <source>
        <dbReference type="ARBA" id="ARBA00038359"/>
    </source>
</evidence>
<evidence type="ECO:0000256" key="1">
    <source>
        <dbReference type="ARBA" id="ARBA00004141"/>
    </source>
</evidence>
<feature type="transmembrane region" description="Helical" evidence="7">
    <location>
        <begin position="46"/>
        <end position="69"/>
    </location>
</feature>
<dbReference type="RefSeq" id="XP_070881044.1">
    <property type="nucleotide sequence ID" value="XM_071033975.1"/>
</dbReference>
<keyword evidence="4 7" id="KW-0472">Membrane</keyword>
<comment type="similarity">
    <text evidence="5">Belongs to the SAT4 family.</text>
</comment>
<feature type="domain" description="Rhodopsin" evidence="8">
    <location>
        <begin position="28"/>
        <end position="272"/>
    </location>
</feature>
<feature type="transmembrane region" description="Helical" evidence="7">
    <location>
        <begin position="12"/>
        <end position="34"/>
    </location>
</feature>
<feature type="transmembrane region" description="Helical" evidence="7">
    <location>
        <begin position="89"/>
        <end position="114"/>
    </location>
</feature>
<dbReference type="GeneID" id="98149047"/>
<keyword evidence="3 7" id="KW-1133">Transmembrane helix</keyword>
<evidence type="ECO:0000313" key="9">
    <source>
        <dbReference type="EMBL" id="KAL2861150.1"/>
    </source>
</evidence>
<feature type="transmembrane region" description="Helical" evidence="7">
    <location>
        <begin position="249"/>
        <end position="267"/>
    </location>
</feature>
<dbReference type="PANTHER" id="PTHR33048">
    <property type="entry name" value="PTH11-LIKE INTEGRAL MEMBRANE PROTEIN (AFU_ORTHOLOGUE AFUA_5G11245)"/>
    <property type="match status" value="1"/>
</dbReference>
<dbReference type="EMBL" id="JBFXLQ010000074">
    <property type="protein sequence ID" value="KAL2861150.1"/>
    <property type="molecule type" value="Genomic_DNA"/>
</dbReference>
<feature type="transmembrane region" description="Helical" evidence="7">
    <location>
        <begin position="126"/>
        <end position="146"/>
    </location>
</feature>
<dbReference type="Proteomes" id="UP001610432">
    <property type="component" value="Unassembled WGS sequence"/>
</dbReference>
<feature type="compositionally biased region" description="Polar residues" evidence="6">
    <location>
        <begin position="324"/>
        <end position="340"/>
    </location>
</feature>
<sequence length="368" mass="41241">MFELEGRSLSIFVVTLVFLILSFISVALRCFVRLRLVKAFGWDDSLMVFAMALNILFALCGLIGARHGLGRKMEDFYQKPDYSSEIETALFWWWLGQTTYVITCVVAKISIALALLRLTVTRIHNIILWGVIAVSIVVGLVFWFILTLQCHPVDYFWHRLTSNGKCLDTDYILDIAYLYSVTATICDLVLGLLPIVLIWPLHMNFRTKAALAGILSMGCVASAAVIVRIPYLHYYKDPDFLYATTQISIWSNVEAGLGITAGSLVTIRPLFRWFRGTGYENSRTRGTGSMPLSSMNGPYNSRHDQAANRYWRPDLGAQDSHGVVTTVQTSRGSPSSSQEDLNPKKSSVAGVNVQKTFLVTTDDPRDRM</sequence>
<evidence type="ECO:0000256" key="2">
    <source>
        <dbReference type="ARBA" id="ARBA00022692"/>
    </source>
</evidence>
<dbReference type="InterPro" id="IPR049326">
    <property type="entry name" value="Rhodopsin_dom_fungi"/>
</dbReference>
<feature type="region of interest" description="Disordered" evidence="6">
    <location>
        <begin position="324"/>
        <end position="368"/>
    </location>
</feature>
<evidence type="ECO:0000256" key="7">
    <source>
        <dbReference type="SAM" id="Phobius"/>
    </source>
</evidence>
<keyword evidence="10" id="KW-1185">Reference proteome</keyword>
<proteinExistence type="inferred from homology"/>
<feature type="transmembrane region" description="Helical" evidence="7">
    <location>
        <begin position="177"/>
        <end position="197"/>
    </location>
</feature>
<gene>
    <name evidence="9" type="ORF">BJX67DRAFT_385997</name>
</gene>
<protein>
    <submittedName>
        <fullName evidence="9">P-type ATPase</fullName>
    </submittedName>
</protein>
<dbReference type="Pfam" id="PF20684">
    <property type="entry name" value="Fung_rhodopsin"/>
    <property type="match status" value="1"/>
</dbReference>
<accession>A0ABR4L9L0</accession>
<name>A0ABR4L9L0_9EURO</name>
<comment type="subcellular location">
    <subcellularLocation>
        <location evidence="1">Membrane</location>
        <topology evidence="1">Multi-pass membrane protein</topology>
    </subcellularLocation>
</comment>
<evidence type="ECO:0000313" key="10">
    <source>
        <dbReference type="Proteomes" id="UP001610432"/>
    </source>
</evidence>
<evidence type="ECO:0000256" key="4">
    <source>
        <dbReference type="ARBA" id="ARBA00023136"/>
    </source>
</evidence>
<dbReference type="PANTHER" id="PTHR33048:SF140">
    <property type="entry name" value="ATPASE, PUTATIVE (EUROFUNG)-RELATED"/>
    <property type="match status" value="1"/>
</dbReference>
<evidence type="ECO:0000256" key="3">
    <source>
        <dbReference type="ARBA" id="ARBA00022989"/>
    </source>
</evidence>
<feature type="transmembrane region" description="Helical" evidence="7">
    <location>
        <begin position="209"/>
        <end position="229"/>
    </location>
</feature>
<organism evidence="9 10">
    <name type="scientific">Aspergillus lucknowensis</name>
    <dbReference type="NCBI Taxonomy" id="176173"/>
    <lineage>
        <taxon>Eukaryota</taxon>
        <taxon>Fungi</taxon>
        <taxon>Dikarya</taxon>
        <taxon>Ascomycota</taxon>
        <taxon>Pezizomycotina</taxon>
        <taxon>Eurotiomycetes</taxon>
        <taxon>Eurotiomycetidae</taxon>
        <taxon>Eurotiales</taxon>
        <taxon>Aspergillaceae</taxon>
        <taxon>Aspergillus</taxon>
        <taxon>Aspergillus subgen. Nidulantes</taxon>
    </lineage>
</organism>
<comment type="caution">
    <text evidence="9">The sequence shown here is derived from an EMBL/GenBank/DDBJ whole genome shotgun (WGS) entry which is preliminary data.</text>
</comment>
<evidence type="ECO:0000259" key="8">
    <source>
        <dbReference type="Pfam" id="PF20684"/>
    </source>
</evidence>
<keyword evidence="2 7" id="KW-0812">Transmembrane</keyword>